<evidence type="ECO:0000313" key="4">
    <source>
        <dbReference type="Proteomes" id="UP000029278"/>
    </source>
</evidence>
<dbReference type="PANTHER" id="PTHR30615">
    <property type="entry name" value="UNCHARACTERIZED PROTEIN YJBQ-RELATED"/>
    <property type="match status" value="1"/>
</dbReference>
<dbReference type="EMBL" id="JMQA01000053">
    <property type="protein sequence ID" value="KFM92939.1"/>
    <property type="molecule type" value="Genomic_DNA"/>
</dbReference>
<dbReference type="NCBIfam" id="TIGR00149">
    <property type="entry name" value="TIGR00149_YjbQ"/>
    <property type="match status" value="1"/>
</dbReference>
<dbReference type="PIRSF" id="PIRSF004681">
    <property type="entry name" value="UCP004681"/>
    <property type="match status" value="1"/>
</dbReference>
<evidence type="ECO:0000313" key="2">
    <source>
        <dbReference type="EMBL" id="KFM92939.1"/>
    </source>
</evidence>
<proteinExistence type="inferred from homology"/>
<dbReference type="InterPro" id="IPR035917">
    <property type="entry name" value="YjbQ-like_sf"/>
</dbReference>
<comment type="caution">
    <text evidence="2">The sequence shown here is derived from an EMBL/GenBank/DDBJ whole genome shotgun (WGS) entry which is preliminary data.</text>
</comment>
<protein>
    <submittedName>
        <fullName evidence="3">YjbQ family protein</fullName>
    </submittedName>
</protein>
<reference evidence="2 4" key="1">
    <citation type="submission" date="2014-04" db="EMBL/GenBank/DDBJ databases">
        <authorList>
            <person name="Bishop-Lilly K.A."/>
            <person name="Broomall S.M."/>
            <person name="Chain P.S."/>
            <person name="Chertkov O."/>
            <person name="Coyne S.R."/>
            <person name="Daligault H.E."/>
            <person name="Davenport K.W."/>
            <person name="Erkkila T."/>
            <person name="Frey K.G."/>
            <person name="Gibbons H.S."/>
            <person name="Gu W."/>
            <person name="Jaissle J."/>
            <person name="Johnson S.L."/>
            <person name="Koroleva G.I."/>
            <person name="Ladner J.T."/>
            <person name="Lo C.-C."/>
            <person name="Minogue T.D."/>
            <person name="Munk C."/>
            <person name="Palacios G.F."/>
            <person name="Redden C.L."/>
            <person name="Rosenzweig C.N."/>
            <person name="Scholz M.B."/>
            <person name="Teshima H."/>
            <person name="Xu Y."/>
        </authorList>
    </citation>
    <scope>NUCLEOTIDE SEQUENCE [LARGE SCALE GENOMIC DNA]</scope>
    <source>
        <strain evidence="2 4">8244</strain>
    </source>
</reference>
<dbReference type="PANTHER" id="PTHR30615:SF8">
    <property type="entry name" value="UPF0047 PROTEIN C4A8.02C"/>
    <property type="match status" value="1"/>
</dbReference>
<dbReference type="InterPro" id="IPR001602">
    <property type="entry name" value="UPF0047_YjbQ-like"/>
</dbReference>
<dbReference type="Proteomes" id="UP000029278">
    <property type="component" value="Unassembled WGS sequence"/>
</dbReference>
<dbReference type="SUPFAM" id="SSF111038">
    <property type="entry name" value="YjbQ-like"/>
    <property type="match status" value="1"/>
</dbReference>
<organism evidence="2 4">
    <name type="scientific">Paenibacillus macerans</name>
    <name type="common">Bacillus macerans</name>
    <dbReference type="NCBI Taxonomy" id="44252"/>
    <lineage>
        <taxon>Bacteria</taxon>
        <taxon>Bacillati</taxon>
        <taxon>Bacillota</taxon>
        <taxon>Bacilli</taxon>
        <taxon>Bacillales</taxon>
        <taxon>Paenibacillaceae</taxon>
        <taxon>Paenibacillus</taxon>
    </lineage>
</organism>
<dbReference type="OrthoDB" id="9801725at2"/>
<sequence>MVKLKTLVLRSTAEFQMIKITSEIQSFVEQCGVVNGLAAVISAHTTTGIMVNEGLECVETDIEELLERLAPKDWPYAHAHFLPSYGATGSNSPSHLKSMISGNSCMFVVQDGKLVAGDAQDVYLAEFDGPKSRKVYIQVIGE</sequence>
<dbReference type="GeneID" id="77008564"/>
<accession>A0A090Y3D8</accession>
<gene>
    <name evidence="2" type="ORF">DJ90_2867</name>
    <name evidence="3" type="ORF">GNQ08_17520</name>
</gene>
<dbReference type="Gene3D" id="2.60.120.460">
    <property type="entry name" value="YjbQ-like"/>
    <property type="match status" value="1"/>
</dbReference>
<keyword evidence="4" id="KW-1185">Reference proteome</keyword>
<dbReference type="AlphaFoldDB" id="A0A090Y3D8"/>
<evidence type="ECO:0000256" key="1">
    <source>
        <dbReference type="ARBA" id="ARBA00005534"/>
    </source>
</evidence>
<evidence type="ECO:0000313" key="3">
    <source>
        <dbReference type="EMBL" id="MUG24188.1"/>
    </source>
</evidence>
<dbReference type="PATRIC" id="fig|44252.3.peg.6173"/>
<dbReference type="Proteomes" id="UP000442469">
    <property type="component" value="Unassembled WGS sequence"/>
</dbReference>
<dbReference type="EMBL" id="WNZZ01000013">
    <property type="protein sequence ID" value="MUG24188.1"/>
    <property type="molecule type" value="Genomic_DNA"/>
</dbReference>
<comment type="similarity">
    <text evidence="1">Belongs to the UPF0047 family.</text>
</comment>
<dbReference type="HOGENOM" id="CLU_096980_1_1_9"/>
<dbReference type="STRING" id="44252.DJ90_2867"/>
<dbReference type="RefSeq" id="WP_036624528.1">
    <property type="nucleotide sequence ID" value="NZ_BGML01000001.1"/>
</dbReference>
<evidence type="ECO:0000313" key="5">
    <source>
        <dbReference type="Proteomes" id="UP000442469"/>
    </source>
</evidence>
<dbReference type="Pfam" id="PF01894">
    <property type="entry name" value="YjbQ"/>
    <property type="match status" value="1"/>
</dbReference>
<name>A0A090Y3D8_PAEMA</name>
<reference evidence="3 5" key="2">
    <citation type="submission" date="2019-11" db="EMBL/GenBank/DDBJ databases">
        <title>Draft genome sequences of five Paenibacillus species of dairy origin.</title>
        <authorList>
            <person name="Olajide A.M."/>
            <person name="Chen S."/>
            <person name="Lapointe G."/>
        </authorList>
    </citation>
    <scope>NUCLEOTIDE SEQUENCE [LARGE SCALE GENOMIC DNA]</scope>
    <source>
        <strain evidence="3 5">3CT49</strain>
    </source>
</reference>